<dbReference type="AlphaFoldDB" id="A0A7R9KGZ0"/>
<dbReference type="InterPro" id="IPR016680">
    <property type="entry name" value="NDUFA8"/>
</dbReference>
<dbReference type="Proteomes" id="UP000759131">
    <property type="component" value="Unassembled WGS sequence"/>
</dbReference>
<evidence type="ECO:0000256" key="8">
    <source>
        <dbReference type="ARBA" id="ARBA00023157"/>
    </source>
</evidence>
<dbReference type="PANTHER" id="PTHR13344:SF0">
    <property type="entry name" value="NADH DEHYDROGENASE [UBIQUINONE] 1 ALPHA SUBCOMPLEX SUBUNIT 8"/>
    <property type="match status" value="1"/>
</dbReference>
<evidence type="ECO:0000256" key="9">
    <source>
        <dbReference type="PIRNR" id="PIRNR017016"/>
    </source>
</evidence>
<keyword evidence="3 9" id="KW-0813">Transport</keyword>
<name>A0A7R9KGZ0_9ACAR</name>
<dbReference type="PROSITE" id="PS51808">
    <property type="entry name" value="CHCH"/>
    <property type="match status" value="1"/>
</dbReference>
<evidence type="ECO:0000313" key="11">
    <source>
        <dbReference type="Proteomes" id="UP000759131"/>
    </source>
</evidence>
<dbReference type="GO" id="GO:0005743">
    <property type="term" value="C:mitochondrial inner membrane"/>
    <property type="evidence" value="ECO:0007669"/>
    <property type="project" value="UniProtKB-SubCell"/>
</dbReference>
<keyword evidence="7 9" id="KW-0496">Mitochondrion</keyword>
<dbReference type="GO" id="GO:0006120">
    <property type="term" value="P:mitochondrial electron transport, NADH to ubiquinone"/>
    <property type="evidence" value="ECO:0007669"/>
    <property type="project" value="InterPro"/>
</dbReference>
<dbReference type="EMBL" id="CAJPIZ010000727">
    <property type="protein sequence ID" value="CAG2102150.1"/>
    <property type="molecule type" value="Genomic_DNA"/>
</dbReference>
<evidence type="ECO:0000256" key="6">
    <source>
        <dbReference type="ARBA" id="ARBA00022982"/>
    </source>
</evidence>
<evidence type="ECO:0000256" key="2">
    <source>
        <dbReference type="ARBA" id="ARBA00010705"/>
    </source>
</evidence>
<keyword evidence="11" id="KW-1185">Reference proteome</keyword>
<keyword evidence="5" id="KW-0677">Repeat</keyword>
<dbReference type="PIRSF" id="PIRSF017016">
    <property type="entry name" value="NDUA8"/>
    <property type="match status" value="1"/>
</dbReference>
<keyword evidence="9" id="KW-0999">Mitochondrion inner membrane</keyword>
<comment type="function">
    <text evidence="1 9">Accessory subunit of the mitochondrial membrane respiratory chain NADH dehydrogenase (Complex I), that is believed not to be involved in catalysis. Complex I functions in the transfer of electrons from NADH to the respiratory chain. The immediate electron acceptor for the enzyme is believed to be ubiquinone.</text>
</comment>
<organism evidence="10">
    <name type="scientific">Medioppia subpectinata</name>
    <dbReference type="NCBI Taxonomy" id="1979941"/>
    <lineage>
        <taxon>Eukaryota</taxon>
        <taxon>Metazoa</taxon>
        <taxon>Ecdysozoa</taxon>
        <taxon>Arthropoda</taxon>
        <taxon>Chelicerata</taxon>
        <taxon>Arachnida</taxon>
        <taxon>Acari</taxon>
        <taxon>Acariformes</taxon>
        <taxon>Sarcoptiformes</taxon>
        <taxon>Oribatida</taxon>
        <taxon>Brachypylina</taxon>
        <taxon>Oppioidea</taxon>
        <taxon>Oppiidae</taxon>
        <taxon>Medioppia</taxon>
    </lineage>
</organism>
<evidence type="ECO:0000256" key="7">
    <source>
        <dbReference type="ARBA" id="ARBA00023128"/>
    </source>
</evidence>
<dbReference type="PANTHER" id="PTHR13344">
    <property type="entry name" value="NADH-UBIQUINONE OXIDOREDUCTASE"/>
    <property type="match status" value="1"/>
</dbReference>
<dbReference type="OrthoDB" id="276296at2759"/>
<keyword evidence="9" id="KW-0472">Membrane</keyword>
<protein>
    <recommendedName>
        <fullName evidence="9">NADH dehydrogenase [ubiquinone] 1 alpha subcomplex subunit 8</fullName>
    </recommendedName>
</protein>
<keyword evidence="8" id="KW-1015">Disulfide bond</keyword>
<evidence type="ECO:0000256" key="3">
    <source>
        <dbReference type="ARBA" id="ARBA00022448"/>
    </source>
</evidence>
<evidence type="ECO:0000256" key="4">
    <source>
        <dbReference type="ARBA" id="ARBA00022660"/>
    </source>
</evidence>
<proteinExistence type="inferred from homology"/>
<accession>A0A7R9KGZ0</accession>
<evidence type="ECO:0000313" key="10">
    <source>
        <dbReference type="EMBL" id="CAD7621720.1"/>
    </source>
</evidence>
<comment type="subcellular location">
    <subcellularLocation>
        <location evidence="9">Mitochondrion inner membrane</location>
    </subcellularLocation>
</comment>
<reference evidence="10" key="1">
    <citation type="submission" date="2020-11" db="EMBL/GenBank/DDBJ databases">
        <authorList>
            <person name="Tran Van P."/>
        </authorList>
    </citation>
    <scope>NUCLEOTIDE SEQUENCE</scope>
</reference>
<evidence type="ECO:0000256" key="5">
    <source>
        <dbReference type="ARBA" id="ARBA00022737"/>
    </source>
</evidence>
<dbReference type="EMBL" id="OC855302">
    <property type="protein sequence ID" value="CAD7621720.1"/>
    <property type="molecule type" value="Genomic_DNA"/>
</dbReference>
<sequence length="191" mass="22642">MRIGRNVFIVTQTGPEVMPITDDVQLPTYEELDVQEINISHPVMKASAMHFGKYCDKVSKEFMLCRIEERDPRKCIPEGKAVTSCGLDFYRQVKQNCRNELEKLSKCMEWTDYDLKFWYCRKEQGLYDQCMSEKMGIDRPPFGYFTQVRVHDTARPQPSPTAPEFKDRTIGLPEDFPVEESKYGWRHWWFF</sequence>
<comment type="similarity">
    <text evidence="2 9">Belongs to the complex I NDUFA8 subunit family.</text>
</comment>
<keyword evidence="6 9" id="KW-0249">Electron transport</keyword>
<keyword evidence="4 9" id="KW-0679">Respiratory chain</keyword>
<gene>
    <name evidence="10" type="ORF">OSB1V03_LOCUS2190</name>
</gene>
<evidence type="ECO:0000256" key="1">
    <source>
        <dbReference type="ARBA" id="ARBA00003195"/>
    </source>
</evidence>